<evidence type="ECO:0000256" key="1">
    <source>
        <dbReference type="ARBA" id="ARBA00004123"/>
    </source>
</evidence>
<comment type="caution">
    <text evidence="11">The sequence shown here is derived from an EMBL/GenBank/DDBJ whole genome shotgun (WGS) entry which is preliminary data.</text>
</comment>
<keyword evidence="2" id="KW-0479">Metal-binding</keyword>
<evidence type="ECO:0000256" key="4">
    <source>
        <dbReference type="ARBA" id="ARBA00022833"/>
    </source>
</evidence>
<evidence type="ECO:0000259" key="10">
    <source>
        <dbReference type="PROSITE" id="PS50157"/>
    </source>
</evidence>
<dbReference type="Gene3D" id="3.30.160.60">
    <property type="entry name" value="Classic Zinc Finger"/>
    <property type="match status" value="4"/>
</dbReference>
<dbReference type="GO" id="GO:0005634">
    <property type="term" value="C:nucleus"/>
    <property type="evidence" value="ECO:0007669"/>
    <property type="project" value="UniProtKB-SubCell"/>
</dbReference>
<keyword evidence="5" id="KW-0805">Transcription regulation</keyword>
<dbReference type="EMBL" id="NAJP01000021">
    <property type="protein sequence ID" value="TKA42834.1"/>
    <property type="molecule type" value="Genomic_DNA"/>
</dbReference>
<evidence type="ECO:0000313" key="11">
    <source>
        <dbReference type="EMBL" id="TKA42834.1"/>
    </source>
</evidence>
<proteinExistence type="predicted"/>
<dbReference type="SMART" id="SM00355">
    <property type="entry name" value="ZnF_C2H2"/>
    <property type="match status" value="8"/>
</dbReference>
<feature type="domain" description="C2H2-type" evidence="10">
    <location>
        <begin position="131"/>
        <end position="161"/>
    </location>
</feature>
<feature type="domain" description="C2H2-type" evidence="10">
    <location>
        <begin position="384"/>
        <end position="414"/>
    </location>
</feature>
<dbReference type="InterPro" id="IPR051061">
    <property type="entry name" value="Zinc_finger_trans_reg"/>
</dbReference>
<dbReference type="PROSITE" id="PS00028">
    <property type="entry name" value="ZINC_FINGER_C2H2_1"/>
    <property type="match status" value="4"/>
</dbReference>
<dbReference type="Pfam" id="PF00096">
    <property type="entry name" value="zf-C2H2"/>
    <property type="match status" value="5"/>
</dbReference>
<evidence type="ECO:0000256" key="9">
    <source>
        <dbReference type="SAM" id="MobiDB-lite"/>
    </source>
</evidence>
<keyword evidence="3 8" id="KW-0863">Zinc-finger</keyword>
<protein>
    <recommendedName>
        <fullName evidence="10">C2H2-type domain-containing protein</fullName>
    </recommendedName>
</protein>
<dbReference type="InterPro" id="IPR036236">
    <property type="entry name" value="Znf_C2H2_sf"/>
</dbReference>
<feature type="domain" description="C2H2-type" evidence="10">
    <location>
        <begin position="162"/>
        <end position="198"/>
    </location>
</feature>
<dbReference type="GO" id="GO:0006357">
    <property type="term" value="P:regulation of transcription by RNA polymerase II"/>
    <property type="evidence" value="ECO:0007669"/>
    <property type="project" value="TreeGrafter"/>
</dbReference>
<feature type="domain" description="C2H2-type" evidence="10">
    <location>
        <begin position="446"/>
        <end position="469"/>
    </location>
</feature>
<dbReference type="GO" id="GO:0008270">
    <property type="term" value="F:zinc ion binding"/>
    <property type="evidence" value="ECO:0007669"/>
    <property type="project" value="UniProtKB-KW"/>
</dbReference>
<feature type="domain" description="C2H2-type" evidence="10">
    <location>
        <begin position="230"/>
        <end position="269"/>
    </location>
</feature>
<keyword evidence="4" id="KW-0862">Zinc</keyword>
<evidence type="ECO:0000256" key="3">
    <source>
        <dbReference type="ARBA" id="ARBA00022771"/>
    </source>
</evidence>
<evidence type="ECO:0000313" key="12">
    <source>
        <dbReference type="Proteomes" id="UP000310066"/>
    </source>
</evidence>
<dbReference type="PANTHER" id="PTHR46179:SF13">
    <property type="entry name" value="C2H2-TYPE DOMAIN-CONTAINING PROTEIN"/>
    <property type="match status" value="1"/>
</dbReference>
<feature type="region of interest" description="Disordered" evidence="9">
    <location>
        <begin position="1"/>
        <end position="77"/>
    </location>
</feature>
<evidence type="ECO:0000256" key="8">
    <source>
        <dbReference type="PROSITE-ProRule" id="PRU00042"/>
    </source>
</evidence>
<evidence type="ECO:0000256" key="6">
    <source>
        <dbReference type="ARBA" id="ARBA00023163"/>
    </source>
</evidence>
<gene>
    <name evidence="11" type="ORF">B0A54_07050</name>
</gene>
<keyword evidence="6" id="KW-0804">Transcription</keyword>
<dbReference type="AlphaFoldDB" id="A0A4U0V2P5"/>
<feature type="compositionally biased region" description="Low complexity" evidence="9">
    <location>
        <begin position="1"/>
        <end position="13"/>
    </location>
</feature>
<keyword evidence="7" id="KW-0539">Nucleus</keyword>
<accession>A0A4U0V2P5</accession>
<feature type="domain" description="C2H2-type" evidence="10">
    <location>
        <begin position="199"/>
        <end position="229"/>
    </location>
</feature>
<organism evidence="11 12">
    <name type="scientific">Friedmanniomyces endolithicus</name>
    <dbReference type="NCBI Taxonomy" id="329885"/>
    <lineage>
        <taxon>Eukaryota</taxon>
        <taxon>Fungi</taxon>
        <taxon>Dikarya</taxon>
        <taxon>Ascomycota</taxon>
        <taxon>Pezizomycotina</taxon>
        <taxon>Dothideomycetes</taxon>
        <taxon>Dothideomycetidae</taxon>
        <taxon>Mycosphaerellales</taxon>
        <taxon>Teratosphaeriaceae</taxon>
        <taxon>Friedmanniomyces</taxon>
    </lineage>
</organism>
<evidence type="ECO:0000256" key="2">
    <source>
        <dbReference type="ARBA" id="ARBA00022723"/>
    </source>
</evidence>
<dbReference type="InterPro" id="IPR013087">
    <property type="entry name" value="Znf_C2H2_type"/>
</dbReference>
<evidence type="ECO:0000256" key="5">
    <source>
        <dbReference type="ARBA" id="ARBA00023015"/>
    </source>
</evidence>
<dbReference type="PROSITE" id="PS50157">
    <property type="entry name" value="ZINC_FINGER_C2H2_2"/>
    <property type="match status" value="7"/>
</dbReference>
<dbReference type="OrthoDB" id="4748970at2759"/>
<evidence type="ECO:0000256" key="7">
    <source>
        <dbReference type="ARBA" id="ARBA00023242"/>
    </source>
</evidence>
<dbReference type="Proteomes" id="UP000310066">
    <property type="component" value="Unassembled WGS sequence"/>
</dbReference>
<reference evidence="11 12" key="1">
    <citation type="submission" date="2017-03" db="EMBL/GenBank/DDBJ databases">
        <title>Genomes of endolithic fungi from Antarctica.</title>
        <authorList>
            <person name="Coleine C."/>
            <person name="Masonjones S."/>
            <person name="Stajich J.E."/>
        </authorList>
    </citation>
    <scope>NUCLEOTIDE SEQUENCE [LARGE SCALE GENOMIC DNA]</scope>
    <source>
        <strain evidence="11 12">CCFEE 5311</strain>
    </source>
</reference>
<sequence>MAAVARMAAPASRPQKRKAALGIDAAEPPPLPISKRTRYGVDDNTKEGKEGEGSTHDKEARGVIDDDYSSPASPVPSIPFTEEASVVETSATTASKRPNKYICQVEGCGKAFNRPIRLVNHTRSHTNERPFVCNEDDCGKTFTRAEHLTRHKKDKHVEARDHVCSHVLDTAEGGVCGRSFTTATRLRRHVAAHEAKEETTCPLPGCGRVFRKQDTLQRHIKTAHLHEKPFRCEHVDVDEEGVAVECSQAFAKSDGLKNHIAREHSGMRYFCEICTEQPGHVAYGSALDDEHRLDMSMDPLTLEDSMVYPEPTLEEIQPDTETHSSTPPTNRVGFATYSDLQLHLRTLHPPTCTFPGCGKICESNRALKAHQEIEHSALTTRQTHLCTWPDCDRGFTKAGNLKVHYRSVHMKARGFICGEFDLSDRMGAEGIADGAAILKGWNGVGCGRGFGTKANLEEHIRTQHLGMKGKIKPCRMRKAEAIKLERAEYADELEEYERAEVQVDDGALWKLTGYIYDGQRIDEALSEDGELIEMGDGDEEDFRRELIIETGAEGEEWRETPIDPALQAV</sequence>
<dbReference type="STRING" id="329885.A0A4U0V2P5"/>
<name>A0A4U0V2P5_9PEZI</name>
<comment type="subcellular location">
    <subcellularLocation>
        <location evidence="1">Nucleus</location>
    </subcellularLocation>
</comment>
<dbReference type="PANTHER" id="PTHR46179">
    <property type="entry name" value="ZINC FINGER PROTEIN"/>
    <property type="match status" value="1"/>
</dbReference>
<feature type="compositionally biased region" description="Basic and acidic residues" evidence="9">
    <location>
        <begin position="39"/>
        <end position="64"/>
    </location>
</feature>
<dbReference type="FunFam" id="3.30.160.60:FF:000446">
    <property type="entry name" value="Zinc finger protein"/>
    <property type="match status" value="1"/>
</dbReference>
<dbReference type="SUPFAM" id="SSF57667">
    <property type="entry name" value="beta-beta-alpha zinc fingers"/>
    <property type="match status" value="3"/>
</dbReference>
<feature type="domain" description="C2H2-type" evidence="10">
    <location>
        <begin position="101"/>
        <end position="130"/>
    </location>
</feature>